<keyword evidence="2" id="KW-0812">Transmembrane</keyword>
<dbReference type="EMBL" id="JACHXS010000003">
    <property type="protein sequence ID" value="MBB3221283.1"/>
    <property type="molecule type" value="Genomic_DNA"/>
</dbReference>
<evidence type="ECO:0000313" key="6">
    <source>
        <dbReference type="Proteomes" id="UP000584325"/>
    </source>
</evidence>
<evidence type="ECO:0000313" key="4">
    <source>
        <dbReference type="EMBL" id="QCP10457.1"/>
    </source>
</evidence>
<gene>
    <name evidence="4" type="ORF">FCL38_08465</name>
    <name evidence="3" type="ORF">FHS02_002090</name>
</gene>
<reference evidence="3 6" key="2">
    <citation type="submission" date="2020-08" db="EMBL/GenBank/DDBJ databases">
        <title>Genomic Encyclopedia of Type Strains, Phase III (KMG-III): the genomes of soil and plant-associated and newly described type strains.</title>
        <authorList>
            <person name="Whitman W."/>
        </authorList>
    </citation>
    <scope>NUCLEOTIDE SEQUENCE [LARGE SCALE GENOMIC DNA]</scope>
    <source>
        <strain evidence="3 6">CECT 7753</strain>
    </source>
</reference>
<evidence type="ECO:0000313" key="3">
    <source>
        <dbReference type="EMBL" id="MBB3221283.1"/>
    </source>
</evidence>
<feature type="transmembrane region" description="Helical" evidence="2">
    <location>
        <begin position="824"/>
        <end position="847"/>
    </location>
</feature>
<proteinExistence type="predicted"/>
<dbReference type="SUPFAM" id="SSF52540">
    <property type="entry name" value="P-loop containing nucleoside triphosphate hydrolases"/>
    <property type="match status" value="1"/>
</dbReference>
<keyword evidence="5" id="KW-1185">Reference proteome</keyword>
<keyword evidence="2" id="KW-0472">Membrane</keyword>
<dbReference type="Proteomes" id="UP000298763">
    <property type="component" value="Chromosome"/>
</dbReference>
<keyword evidence="2" id="KW-1133">Transmembrane helix</keyword>
<dbReference type="EMBL" id="CP040017">
    <property type="protein sequence ID" value="QCP10457.1"/>
    <property type="molecule type" value="Genomic_DNA"/>
</dbReference>
<protein>
    <submittedName>
        <fullName evidence="3">Uncharacterized protein</fullName>
    </submittedName>
</protein>
<dbReference type="Proteomes" id="UP000584325">
    <property type="component" value="Unassembled WGS sequence"/>
</dbReference>
<feature type="region of interest" description="Disordered" evidence="1">
    <location>
        <begin position="1"/>
        <end position="43"/>
    </location>
</feature>
<evidence type="ECO:0000256" key="2">
    <source>
        <dbReference type="SAM" id="Phobius"/>
    </source>
</evidence>
<accession>A0A4P8HLD1</accession>
<feature type="compositionally biased region" description="Basic and acidic residues" evidence="1">
    <location>
        <begin position="1"/>
        <end position="11"/>
    </location>
</feature>
<feature type="region of interest" description="Disordered" evidence="1">
    <location>
        <begin position="86"/>
        <end position="107"/>
    </location>
</feature>
<sequence length="863" mass="94658">MDEDASIRDADEQQNAMKQMAHDAAPPYLHSAPEADGELSATQRAAQELARRIKEFRENYSGGTVVVVFGLPAHGKTFLNKRLVRGNSPEQTGLQGGATEGTRRGSYTSTETQFAFDKTAHFMVIDLPGEDFNAHMAGEPLSEVYPAALEAMDAIIIYMSAGALPAPKGGARTTGEDPWHTQYVVGAGRRGGISPESIYIRFFSYIRTQLKIDEPAHTDQEAVRQAVDGSAIAGSSPPGGDHEFGIEDPVVALVQQATGFKPVYFAVSKADRLPCWVNLRDIAIPRERSSLQALAGMSQSLFRAVLGAKPMFYAAGHVCSHEGQIGTTEASNDSFGVTRMFHIIWKMRKAVLAQEDPAMFRMLDNAVMNPLEGQGLLRRIDQWLMSLVKISKQAEFDFSHRYSRACRVILAAGPILLIIAVAGLFTYRSAEEVAKSERLNIDEQIRGQAGLPAGFALDAGELWKRPSDWRDVVRRQLRKDKDTFQVEEDFLVAAPPQQPNGLVALMPDPNSKNGREVTRIFGEITKCRSNPRCGQGRPPEFTSADTVTRRAFHYASALEQYYRAPQDGDYVSRIQAALNEFEAARINTFKNSQSLNEFVLPTVARQLIMAHAGFRVDFNEQDAMARYGNALEEAFNVGGKARPLNEDALAKIGVDRNQLARHMLAATLVSKADDNAMILELKRRLSLLGLEAGHDALLKVSSSTKSFSDKAVACLVTLGMFDPSGQRTSESESSVDYRRCTVRDAGPANSTFGKQMWVRSRLVDADTWADPAKRTDISFSPYLDAIKHAIADAAADSSLSSSERNALSSLGSINDPGSAKFKPLHIAIMVAMGLASGAFAYLTWCYLTLRAALVLRISPYWKD</sequence>
<dbReference type="InterPro" id="IPR027417">
    <property type="entry name" value="P-loop_NTPase"/>
</dbReference>
<reference evidence="4 5" key="1">
    <citation type="submission" date="2019-05" db="EMBL/GenBank/DDBJ databases">
        <title>Draft Genome Sequences of Six Type Strains of the Genus Massilia.</title>
        <authorList>
            <person name="Miess H."/>
            <person name="Frediansyhah A."/>
            <person name="Gross H."/>
        </authorList>
    </citation>
    <scope>NUCLEOTIDE SEQUENCE [LARGE SCALE GENOMIC DNA]</scope>
    <source>
        <strain evidence="4 5">DSMZ 26121</strain>
    </source>
</reference>
<evidence type="ECO:0000313" key="5">
    <source>
        <dbReference type="Proteomes" id="UP000298763"/>
    </source>
</evidence>
<evidence type="ECO:0000256" key="1">
    <source>
        <dbReference type="SAM" id="MobiDB-lite"/>
    </source>
</evidence>
<dbReference type="RefSeq" id="WP_137313341.1">
    <property type="nucleotide sequence ID" value="NZ_CP040017.1"/>
</dbReference>
<dbReference type="AlphaFoldDB" id="A0A4P8HLD1"/>
<organism evidence="3 6">
    <name type="scientific">Pseudoduganella umbonata</name>
    <dbReference type="NCBI Taxonomy" id="864828"/>
    <lineage>
        <taxon>Bacteria</taxon>
        <taxon>Pseudomonadati</taxon>
        <taxon>Pseudomonadota</taxon>
        <taxon>Betaproteobacteria</taxon>
        <taxon>Burkholderiales</taxon>
        <taxon>Oxalobacteraceae</taxon>
        <taxon>Telluria group</taxon>
        <taxon>Pseudoduganella</taxon>
    </lineage>
</organism>
<name>A0A4P8HLD1_9BURK</name>